<dbReference type="GO" id="GO:0016853">
    <property type="term" value="F:isomerase activity"/>
    <property type="evidence" value="ECO:0007669"/>
    <property type="project" value="UniProtKB-KW"/>
</dbReference>
<evidence type="ECO:0000313" key="2">
    <source>
        <dbReference type="EMBL" id="MCC3269470.1"/>
    </source>
</evidence>
<dbReference type="InterPro" id="IPR024344">
    <property type="entry name" value="MDMPI_metal-binding"/>
</dbReference>
<dbReference type="AlphaFoldDB" id="A0A9X1S5J4"/>
<dbReference type="InterPro" id="IPR034660">
    <property type="entry name" value="DinB/YfiT-like"/>
</dbReference>
<evidence type="ECO:0000313" key="3">
    <source>
        <dbReference type="Proteomes" id="UP001139264"/>
    </source>
</evidence>
<organism evidence="2 3">
    <name type="scientific">Arthrobacter gengyunqii</name>
    <dbReference type="NCBI Taxonomy" id="2886940"/>
    <lineage>
        <taxon>Bacteria</taxon>
        <taxon>Bacillati</taxon>
        <taxon>Actinomycetota</taxon>
        <taxon>Actinomycetes</taxon>
        <taxon>Micrococcales</taxon>
        <taxon>Micrococcaceae</taxon>
        <taxon>Arthrobacter</taxon>
    </lineage>
</organism>
<reference evidence="2" key="1">
    <citation type="submission" date="2021-10" db="EMBL/GenBank/DDBJ databases">
        <title>Novel species in genus Arthrobacter.</title>
        <authorList>
            <person name="Liu Y."/>
        </authorList>
    </citation>
    <scope>NUCLEOTIDE SEQUENCE</scope>
    <source>
        <strain evidence="2">Zg-Y809</strain>
    </source>
</reference>
<dbReference type="SUPFAM" id="SSF109854">
    <property type="entry name" value="DinB/YfiT-like putative metalloenzymes"/>
    <property type="match status" value="1"/>
</dbReference>
<dbReference type="InterPro" id="IPR017517">
    <property type="entry name" value="Maleyloyr_isom"/>
</dbReference>
<name>A0A9X1S5J4_9MICC</name>
<keyword evidence="2" id="KW-0413">Isomerase</keyword>
<evidence type="ECO:0000259" key="1">
    <source>
        <dbReference type="Pfam" id="PF11716"/>
    </source>
</evidence>
<feature type="domain" description="Mycothiol-dependent maleylpyruvate isomerase metal-binding" evidence="1">
    <location>
        <begin position="17"/>
        <end position="106"/>
    </location>
</feature>
<sequence length="225" mass="23904">MAEVENSGGDSLWALVHAERASLAGDLAALTDEQWQHGTLCGDWTVEQVLAHLTAAASLNQRQWLRSMVAARFRADVHNQRRLADHMGRTPAETLQRFTAIIGSTTAPSAHTAAYLGEVVVHAQDIRQPLGLDGTPSVQALTAVAEFFASRDFTVPSRSNCEGLQLRAADSRFTAGYGLLVTGPTLALVMTMAGRTAYLGELSGPGAATLRARIQHSVGSVGADK</sequence>
<dbReference type="Gene3D" id="1.20.120.450">
    <property type="entry name" value="dinb family like domain"/>
    <property type="match status" value="1"/>
</dbReference>
<dbReference type="Pfam" id="PF11716">
    <property type="entry name" value="MDMPI_N"/>
    <property type="match status" value="1"/>
</dbReference>
<proteinExistence type="predicted"/>
<accession>A0A9X1S5J4</accession>
<dbReference type="RefSeq" id="WP_227907888.1">
    <property type="nucleotide sequence ID" value="NZ_CP095461.1"/>
</dbReference>
<comment type="caution">
    <text evidence="2">The sequence shown here is derived from an EMBL/GenBank/DDBJ whole genome shotgun (WGS) entry which is preliminary data.</text>
</comment>
<dbReference type="GO" id="GO:0046872">
    <property type="term" value="F:metal ion binding"/>
    <property type="evidence" value="ECO:0007669"/>
    <property type="project" value="InterPro"/>
</dbReference>
<dbReference type="EMBL" id="JAJFZP010000006">
    <property type="protein sequence ID" value="MCC3269470.1"/>
    <property type="molecule type" value="Genomic_DNA"/>
</dbReference>
<dbReference type="Proteomes" id="UP001139264">
    <property type="component" value="Unassembled WGS sequence"/>
</dbReference>
<protein>
    <submittedName>
        <fullName evidence="2">Maleylpyruvate isomerase family mycothiol-dependent enzyme</fullName>
    </submittedName>
</protein>
<gene>
    <name evidence="2" type="ORF">LJ751_08835</name>
</gene>
<dbReference type="NCBIfam" id="TIGR03083">
    <property type="entry name" value="maleylpyruvate isomerase family mycothiol-dependent enzyme"/>
    <property type="match status" value="1"/>
</dbReference>